<protein>
    <submittedName>
        <fullName evidence="1">Uncharacterized protein</fullName>
    </submittedName>
</protein>
<keyword evidence="2" id="KW-1185">Reference proteome</keyword>
<dbReference type="InterPro" id="IPR017016">
    <property type="entry name" value="UCP033595"/>
</dbReference>
<organism evidence="1 2">
    <name type="scientific">Fumia xinanensis</name>
    <dbReference type="NCBI Taxonomy" id="2763659"/>
    <lineage>
        <taxon>Bacteria</taxon>
        <taxon>Bacillati</taxon>
        <taxon>Bacillota</taxon>
        <taxon>Clostridia</taxon>
        <taxon>Eubacteriales</taxon>
        <taxon>Oscillospiraceae</taxon>
        <taxon>Fumia</taxon>
    </lineage>
</organism>
<accession>A0A926E2U6</accession>
<dbReference type="EMBL" id="JACRSV010000002">
    <property type="protein sequence ID" value="MBC8560022.1"/>
    <property type="molecule type" value="Genomic_DNA"/>
</dbReference>
<reference evidence="1" key="1">
    <citation type="submission" date="2020-08" db="EMBL/GenBank/DDBJ databases">
        <title>Genome public.</title>
        <authorList>
            <person name="Liu C."/>
            <person name="Sun Q."/>
        </authorList>
    </citation>
    <scope>NUCLEOTIDE SEQUENCE</scope>
    <source>
        <strain evidence="1">NSJ-33</strain>
    </source>
</reference>
<gene>
    <name evidence="1" type="ORF">H8710_08085</name>
</gene>
<name>A0A926E2U6_9FIRM</name>
<dbReference type="Proteomes" id="UP000610760">
    <property type="component" value="Unassembled WGS sequence"/>
</dbReference>
<sequence>MDTICSCTRVNNLHYRSPRNTIIYNLVREGDGEYGIECYIKGQTKTDYCLCRDISHDRATAEKIFKLLSRKKVYPVHVKDILEDLYTY</sequence>
<evidence type="ECO:0000313" key="1">
    <source>
        <dbReference type="EMBL" id="MBC8560022.1"/>
    </source>
</evidence>
<comment type="caution">
    <text evidence="1">The sequence shown here is derived from an EMBL/GenBank/DDBJ whole genome shotgun (WGS) entry which is preliminary data.</text>
</comment>
<dbReference type="AlphaFoldDB" id="A0A926E2U6"/>
<evidence type="ECO:0000313" key="2">
    <source>
        <dbReference type="Proteomes" id="UP000610760"/>
    </source>
</evidence>
<dbReference type="RefSeq" id="WP_249294985.1">
    <property type="nucleotide sequence ID" value="NZ_JACRSV010000002.1"/>
</dbReference>
<dbReference type="Pfam" id="PF20124">
    <property type="entry name" value="DUF6514"/>
    <property type="match status" value="1"/>
</dbReference>
<proteinExistence type="predicted"/>